<keyword evidence="1" id="KW-0732">Signal</keyword>
<evidence type="ECO:0000313" key="3">
    <source>
        <dbReference type="Proteomes" id="UP000827092"/>
    </source>
</evidence>
<keyword evidence="3" id="KW-1185">Reference proteome</keyword>
<proteinExistence type="predicted"/>
<dbReference type="EMBL" id="JAFNEN010000172">
    <property type="protein sequence ID" value="KAG8190873.1"/>
    <property type="molecule type" value="Genomic_DNA"/>
</dbReference>
<sequence length="127" mass="13991">MNSVVLVSFLALFLVASAEQPNEDHMAMLKGLFCGDNEDSKAKIDKCFSELKVSENGNKILEGCCPGLEIPLTSDSAHAFICESSTEKLMECMDCQCEEFEKEGNGDKYKEGLGSLTTCLENEFKEE</sequence>
<organism evidence="2 3">
    <name type="scientific">Oedothorax gibbosus</name>
    <dbReference type="NCBI Taxonomy" id="931172"/>
    <lineage>
        <taxon>Eukaryota</taxon>
        <taxon>Metazoa</taxon>
        <taxon>Ecdysozoa</taxon>
        <taxon>Arthropoda</taxon>
        <taxon>Chelicerata</taxon>
        <taxon>Arachnida</taxon>
        <taxon>Araneae</taxon>
        <taxon>Araneomorphae</taxon>
        <taxon>Entelegynae</taxon>
        <taxon>Araneoidea</taxon>
        <taxon>Linyphiidae</taxon>
        <taxon>Erigoninae</taxon>
        <taxon>Oedothorax</taxon>
    </lineage>
</organism>
<accession>A0AAV6V4P1</accession>
<name>A0AAV6V4P1_9ARAC</name>
<evidence type="ECO:0000256" key="1">
    <source>
        <dbReference type="SAM" id="SignalP"/>
    </source>
</evidence>
<reference evidence="2 3" key="1">
    <citation type="journal article" date="2022" name="Nat. Ecol. Evol.">
        <title>A masculinizing supergene underlies an exaggerated male reproductive morph in a spider.</title>
        <authorList>
            <person name="Hendrickx F."/>
            <person name="De Corte Z."/>
            <person name="Sonet G."/>
            <person name="Van Belleghem S.M."/>
            <person name="Kostlbacher S."/>
            <person name="Vangestel C."/>
        </authorList>
    </citation>
    <scope>NUCLEOTIDE SEQUENCE [LARGE SCALE GENOMIC DNA]</scope>
    <source>
        <strain evidence="2">W744_W776</strain>
    </source>
</reference>
<evidence type="ECO:0000313" key="2">
    <source>
        <dbReference type="EMBL" id="KAG8190873.1"/>
    </source>
</evidence>
<dbReference type="AlphaFoldDB" id="A0AAV6V4P1"/>
<comment type="caution">
    <text evidence="2">The sequence shown here is derived from an EMBL/GenBank/DDBJ whole genome shotgun (WGS) entry which is preliminary data.</text>
</comment>
<protein>
    <submittedName>
        <fullName evidence="2">Uncharacterized protein</fullName>
    </submittedName>
</protein>
<gene>
    <name evidence="2" type="ORF">JTE90_010298</name>
</gene>
<dbReference type="Proteomes" id="UP000827092">
    <property type="component" value="Unassembled WGS sequence"/>
</dbReference>
<feature type="signal peptide" evidence="1">
    <location>
        <begin position="1"/>
        <end position="18"/>
    </location>
</feature>
<feature type="chain" id="PRO_5043316555" evidence="1">
    <location>
        <begin position="19"/>
        <end position="127"/>
    </location>
</feature>